<reference evidence="3 9" key="4">
    <citation type="submission" date="2021-03" db="EMBL/GenBank/DDBJ databases">
        <title>Draft genome sequence of Janthinobacterium sp. strain PLB02 isolated from infected primmorphs (Lubomirskia baicalensis).</title>
        <authorList>
            <person name="Chernogor L.I."/>
            <person name="Belikov S.I."/>
            <person name="Petrushin I.S."/>
        </authorList>
    </citation>
    <scope>NUCLEOTIDE SEQUENCE [LARGE SCALE GENOMIC DNA]</scope>
    <source>
        <strain evidence="3 9">PLB02</strain>
    </source>
</reference>
<dbReference type="Proteomes" id="UP000305681">
    <property type="component" value="Unassembled WGS sequence"/>
</dbReference>
<evidence type="ECO:0000313" key="9">
    <source>
        <dbReference type="Proteomes" id="UP000662821"/>
    </source>
</evidence>
<name>A0A031H080_9BURK</name>
<dbReference type="Proteomes" id="UP000662821">
    <property type="component" value="Chromosome"/>
</dbReference>
<reference evidence="5 8" key="3">
    <citation type="submission" date="2019-06" db="EMBL/GenBank/DDBJ databases">
        <title>Genome sequence of Janthinobacterium lividum UCD_MED1.</title>
        <authorList>
            <person name="De Leon M.E."/>
            <person name="Jospin G."/>
        </authorList>
    </citation>
    <scope>NUCLEOTIDE SEQUENCE [LARGE SCALE GENOMIC DNA]</scope>
    <source>
        <strain evidence="5 8">UCD_MED1</strain>
    </source>
</reference>
<dbReference type="EMBL" id="VDGE01000003">
    <property type="protein sequence ID" value="TNC77001.1"/>
    <property type="molecule type" value="Genomic_DNA"/>
</dbReference>
<evidence type="ECO:0000313" key="7">
    <source>
        <dbReference type="Proteomes" id="UP000182489"/>
    </source>
</evidence>
<dbReference type="EMBL" id="FPKH01000004">
    <property type="protein sequence ID" value="SFX92180.1"/>
    <property type="molecule type" value="Genomic_DNA"/>
</dbReference>
<accession>A0A031H080</accession>
<dbReference type="AlphaFoldDB" id="A0A031H080"/>
<evidence type="ECO:0000313" key="6">
    <source>
        <dbReference type="Proteomes" id="UP000179840"/>
    </source>
</evidence>
<gene>
    <name evidence="2" type="ORF">AKG95_02915</name>
    <name evidence="5" type="ORF">FHI69_11645</name>
    <name evidence="3" type="ORF">J3P46_26435</name>
    <name evidence="1" type="ORF">RB624_11795</name>
    <name evidence="4" type="ORF">SAMN03097694_3757</name>
</gene>
<reference evidence="4 7" key="2">
    <citation type="submission" date="2016-11" db="EMBL/GenBank/DDBJ databases">
        <authorList>
            <person name="Varghese N."/>
            <person name="Submissions S."/>
        </authorList>
    </citation>
    <scope>NUCLEOTIDE SEQUENCE [LARGE SCALE GENOMIC DNA]</scope>
    <source>
        <strain evidence="4 7">NFR18</strain>
    </source>
</reference>
<dbReference type="Proteomes" id="UP000182489">
    <property type="component" value="Unassembled WGS sequence"/>
</dbReference>
<evidence type="ECO:0000313" key="5">
    <source>
        <dbReference type="EMBL" id="TNC77001.1"/>
    </source>
</evidence>
<organism evidence="2 6">
    <name type="scientific">Janthinobacterium lividum</name>
    <dbReference type="NCBI Taxonomy" id="29581"/>
    <lineage>
        <taxon>Bacteria</taxon>
        <taxon>Pseudomonadati</taxon>
        <taxon>Pseudomonadota</taxon>
        <taxon>Betaproteobacteria</taxon>
        <taxon>Burkholderiales</taxon>
        <taxon>Oxalobacteraceae</taxon>
        <taxon>Janthinobacterium</taxon>
    </lineage>
</organism>
<dbReference type="EMBL" id="LFKP01000003">
    <property type="protein sequence ID" value="OHV98219.1"/>
    <property type="molecule type" value="Genomic_DNA"/>
</dbReference>
<dbReference type="Proteomes" id="UP000179840">
    <property type="component" value="Unassembled WGS sequence"/>
</dbReference>
<dbReference type="RefSeq" id="WP_034746290.1">
    <property type="nucleotide sequence ID" value="NZ_CBCRWJ010000007.1"/>
</dbReference>
<reference evidence="1 10" key="5">
    <citation type="submission" date="2023-08" db="EMBL/GenBank/DDBJ databases">
        <title>Draft genome sequence of Janthinobacterium lividum.</title>
        <authorList>
            <person name="Chun B.H."/>
            <person name="Lee Y."/>
        </authorList>
    </citation>
    <scope>NUCLEOTIDE SEQUENCE [LARGE SCALE GENOMIC DNA]</scope>
    <source>
        <strain evidence="1 10">AMJK</strain>
    </source>
</reference>
<proteinExistence type="predicted"/>
<dbReference type="GeneID" id="56948932"/>
<sequence>MNVSAKPLVMKIYRAYLRSRLERYTRDLQAIAEQRENDFQAERILHQAVVSVRSKLHSL</sequence>
<dbReference type="OrthoDB" id="8759116at2"/>
<dbReference type="Proteomes" id="UP001237592">
    <property type="component" value="Unassembled WGS sequence"/>
</dbReference>
<evidence type="ECO:0000313" key="2">
    <source>
        <dbReference type="EMBL" id="OHV98219.1"/>
    </source>
</evidence>
<keyword evidence="10" id="KW-1185">Reference proteome</keyword>
<dbReference type="EMBL" id="JAVFKP010000002">
    <property type="protein sequence ID" value="MDQ4626568.1"/>
    <property type="molecule type" value="Genomic_DNA"/>
</dbReference>
<protein>
    <submittedName>
        <fullName evidence="2">Uncharacterized protein</fullName>
    </submittedName>
</protein>
<dbReference type="PATRIC" id="fig|29581.24.peg.5741"/>
<evidence type="ECO:0000313" key="4">
    <source>
        <dbReference type="EMBL" id="SFX92180.1"/>
    </source>
</evidence>
<reference evidence="2 6" key="1">
    <citation type="submission" date="2015-06" db="EMBL/GenBank/DDBJ databases">
        <title>Draft genome sequencing of a biphenyl-degrading bacterium, Janthinobacterium lividum MEG1.</title>
        <authorList>
            <person name="Shimodaira J."/>
            <person name="Hatta T."/>
        </authorList>
    </citation>
    <scope>NUCLEOTIDE SEQUENCE [LARGE SCALE GENOMIC DNA]</scope>
    <source>
        <strain evidence="2 6">MEG1</strain>
    </source>
</reference>
<dbReference type="EMBL" id="CP071520">
    <property type="protein sequence ID" value="QSX96117.1"/>
    <property type="molecule type" value="Genomic_DNA"/>
</dbReference>
<evidence type="ECO:0000313" key="10">
    <source>
        <dbReference type="Proteomes" id="UP001237592"/>
    </source>
</evidence>
<evidence type="ECO:0000313" key="8">
    <source>
        <dbReference type="Proteomes" id="UP000305681"/>
    </source>
</evidence>
<evidence type="ECO:0000313" key="3">
    <source>
        <dbReference type="EMBL" id="QSX96117.1"/>
    </source>
</evidence>
<evidence type="ECO:0000313" key="1">
    <source>
        <dbReference type="EMBL" id="MDQ4626568.1"/>
    </source>
</evidence>